<evidence type="ECO:0000313" key="3">
    <source>
        <dbReference type="Proteomes" id="UP000053825"/>
    </source>
</evidence>
<feature type="compositionally biased region" description="Basic and acidic residues" evidence="1">
    <location>
        <begin position="124"/>
        <end position="148"/>
    </location>
</feature>
<feature type="compositionally biased region" description="Polar residues" evidence="1">
    <location>
        <begin position="108"/>
        <end position="123"/>
    </location>
</feature>
<dbReference type="EMBL" id="KQ414617">
    <property type="protein sequence ID" value="KOC68295.1"/>
    <property type="molecule type" value="Genomic_DNA"/>
</dbReference>
<accession>A0A0L7RBW7</accession>
<evidence type="ECO:0000313" key="2">
    <source>
        <dbReference type="EMBL" id="KOC68295.1"/>
    </source>
</evidence>
<protein>
    <submittedName>
        <fullName evidence="2">Uncharacterized protein</fullName>
    </submittedName>
</protein>
<dbReference type="Proteomes" id="UP000053825">
    <property type="component" value="Unassembled WGS sequence"/>
</dbReference>
<keyword evidence="3" id="KW-1185">Reference proteome</keyword>
<feature type="compositionally biased region" description="Polar residues" evidence="1">
    <location>
        <begin position="54"/>
        <end position="63"/>
    </location>
</feature>
<feature type="compositionally biased region" description="Basic and acidic residues" evidence="1">
    <location>
        <begin position="1"/>
        <end position="29"/>
    </location>
</feature>
<reference evidence="2 3" key="1">
    <citation type="submission" date="2015-07" db="EMBL/GenBank/DDBJ databases">
        <title>The genome of Habropoda laboriosa.</title>
        <authorList>
            <person name="Pan H."/>
            <person name="Kapheim K."/>
        </authorList>
    </citation>
    <scope>NUCLEOTIDE SEQUENCE [LARGE SCALE GENOMIC DNA]</scope>
    <source>
        <strain evidence="2">0110345459</strain>
    </source>
</reference>
<proteinExistence type="predicted"/>
<name>A0A0L7RBW7_9HYME</name>
<feature type="region of interest" description="Disordered" evidence="1">
    <location>
        <begin position="1"/>
        <end position="164"/>
    </location>
</feature>
<evidence type="ECO:0000256" key="1">
    <source>
        <dbReference type="SAM" id="MobiDB-lite"/>
    </source>
</evidence>
<organism evidence="2 3">
    <name type="scientific">Habropoda laboriosa</name>
    <dbReference type="NCBI Taxonomy" id="597456"/>
    <lineage>
        <taxon>Eukaryota</taxon>
        <taxon>Metazoa</taxon>
        <taxon>Ecdysozoa</taxon>
        <taxon>Arthropoda</taxon>
        <taxon>Hexapoda</taxon>
        <taxon>Insecta</taxon>
        <taxon>Pterygota</taxon>
        <taxon>Neoptera</taxon>
        <taxon>Endopterygota</taxon>
        <taxon>Hymenoptera</taxon>
        <taxon>Apocrita</taxon>
        <taxon>Aculeata</taxon>
        <taxon>Apoidea</taxon>
        <taxon>Anthophila</taxon>
        <taxon>Apidae</taxon>
        <taxon>Habropoda</taxon>
    </lineage>
</organism>
<sequence>MYEEERKRAGEEDSIERSRVEEGRSEREVSVAVRSRPTRTNPFLEDQPDCFPSDSHSNPQPSSLDEGRVPNKRRSVAPTPSQGLTMAGRLSDWSRPSTSIVHSPKDFWSSTDPSAVSEESSLNQKEREKERQARPRNFAERQRWEKWGGDGGGCSGRGATPGWI</sequence>
<dbReference type="AlphaFoldDB" id="A0A0L7RBW7"/>
<gene>
    <name evidence="2" type="ORF">WH47_03453</name>
</gene>